<dbReference type="OrthoDB" id="1158011at2759"/>
<evidence type="ECO:0000313" key="2">
    <source>
        <dbReference type="EMBL" id="EPZ31026.1"/>
    </source>
</evidence>
<dbReference type="Gene3D" id="3.10.110.10">
    <property type="entry name" value="Ubiquitin Conjugating Enzyme"/>
    <property type="match status" value="1"/>
</dbReference>
<dbReference type="HOGENOM" id="CLU_2321681_0_0_1"/>
<keyword evidence="3" id="KW-1185">Reference proteome</keyword>
<organism evidence="2 3">
    <name type="scientific">Rozella allomycis (strain CSF55)</name>
    <dbReference type="NCBI Taxonomy" id="988480"/>
    <lineage>
        <taxon>Eukaryota</taxon>
        <taxon>Fungi</taxon>
        <taxon>Fungi incertae sedis</taxon>
        <taxon>Cryptomycota</taxon>
        <taxon>Cryptomycota incertae sedis</taxon>
        <taxon>Rozella</taxon>
    </lineage>
</organism>
<dbReference type="STRING" id="988480.A0A075AMV1"/>
<reference evidence="2 3" key="1">
    <citation type="journal article" date="2013" name="Curr. Biol.">
        <title>Shared signatures of parasitism and phylogenomics unite Cryptomycota and microsporidia.</title>
        <authorList>
            <person name="James T.Y."/>
            <person name="Pelin A."/>
            <person name="Bonen L."/>
            <person name="Ahrendt S."/>
            <person name="Sain D."/>
            <person name="Corradi N."/>
            <person name="Stajich J.E."/>
        </authorList>
    </citation>
    <scope>NUCLEOTIDE SEQUENCE [LARGE SCALE GENOMIC DNA]</scope>
    <source>
        <strain evidence="2 3">CSF55</strain>
    </source>
</reference>
<sequence length="99" mass="10904">MNIPMNAPSDNSRPILLSAIGSVIRMESNKKPAIKSDGLNSLLPQKRNSSPVIPKKIAARISMATPQAIKRLKKEYAAIMKNPVPFIVAKPSEKNILEW</sequence>
<dbReference type="AlphaFoldDB" id="A0A075AMV1"/>
<dbReference type="Proteomes" id="UP000030755">
    <property type="component" value="Unassembled WGS sequence"/>
</dbReference>
<protein>
    <recommendedName>
        <fullName evidence="1">UBC core domain-containing protein</fullName>
    </recommendedName>
</protein>
<accession>A0A075AMV1</accession>
<dbReference type="InterPro" id="IPR000608">
    <property type="entry name" value="UBC"/>
</dbReference>
<dbReference type="SUPFAM" id="SSF54495">
    <property type="entry name" value="UBC-like"/>
    <property type="match status" value="1"/>
</dbReference>
<dbReference type="PROSITE" id="PS50127">
    <property type="entry name" value="UBC_2"/>
    <property type="match status" value="1"/>
</dbReference>
<evidence type="ECO:0000259" key="1">
    <source>
        <dbReference type="PROSITE" id="PS50127"/>
    </source>
</evidence>
<gene>
    <name evidence="2" type="ORF">O9G_001500</name>
</gene>
<feature type="domain" description="UBC core" evidence="1">
    <location>
        <begin position="67"/>
        <end position="99"/>
    </location>
</feature>
<name>A0A075AMV1_ROZAC</name>
<proteinExistence type="predicted"/>
<evidence type="ECO:0000313" key="3">
    <source>
        <dbReference type="Proteomes" id="UP000030755"/>
    </source>
</evidence>
<dbReference type="EMBL" id="KE561324">
    <property type="protein sequence ID" value="EPZ31026.1"/>
    <property type="molecule type" value="Genomic_DNA"/>
</dbReference>
<dbReference type="InterPro" id="IPR016135">
    <property type="entry name" value="UBQ-conjugating_enzyme/RWD"/>
</dbReference>